<evidence type="ECO:0000256" key="1">
    <source>
        <dbReference type="SAM" id="MobiDB-lite"/>
    </source>
</evidence>
<dbReference type="Pfam" id="PF12641">
    <property type="entry name" value="Flavodoxin_3"/>
    <property type="match status" value="1"/>
</dbReference>
<feature type="domain" description="Flavodoxin-like" evidence="2">
    <location>
        <begin position="6"/>
        <end position="90"/>
    </location>
</feature>
<dbReference type="InterPro" id="IPR052200">
    <property type="entry name" value="Protoporphyrinogen_IX_DH"/>
</dbReference>
<feature type="compositionally biased region" description="Basic and acidic residues" evidence="1">
    <location>
        <begin position="143"/>
        <end position="160"/>
    </location>
</feature>
<accession>A0ABY6HYM6</accession>
<dbReference type="PROSITE" id="PS00201">
    <property type="entry name" value="FLAVODOXIN"/>
    <property type="match status" value="1"/>
</dbReference>
<keyword evidence="4" id="KW-1185">Reference proteome</keyword>
<dbReference type="InterPro" id="IPR008254">
    <property type="entry name" value="Flavodoxin/NO_synth"/>
</dbReference>
<dbReference type="PANTHER" id="PTHR38030">
    <property type="entry name" value="PROTOPORPHYRINOGEN IX DEHYDROGENASE [MENAQUINONE]"/>
    <property type="match status" value="1"/>
</dbReference>
<feature type="region of interest" description="Disordered" evidence="1">
    <location>
        <begin position="134"/>
        <end position="173"/>
    </location>
</feature>
<protein>
    <recommendedName>
        <fullName evidence="2">Flavodoxin-like domain-containing protein</fullName>
    </recommendedName>
</protein>
<sequence length="173" mass="19539">MGKAVVLYNSRGGNTEKVAKNIAEGLEADCFNNKHIPNLQDYDLVVLGSWVIAGRISFAGSRYIKKLWKKNIEGKKVALFFTSGAPDDINPMGDKTNPRLIKDIMFEAMEKKLTTKSQIRILPERFYSKGAFRMSKNSTPKEPLGHPSEEELLQARKFGENLKQYNSPSKKDK</sequence>
<proteinExistence type="predicted"/>
<dbReference type="InterPro" id="IPR001226">
    <property type="entry name" value="Flavodoxin_CS"/>
</dbReference>
<dbReference type="EMBL" id="CP104013">
    <property type="protein sequence ID" value="UYP48638.1"/>
    <property type="molecule type" value="Genomic_DNA"/>
</dbReference>
<dbReference type="InterPro" id="IPR029039">
    <property type="entry name" value="Flavoprotein-like_sf"/>
</dbReference>
<dbReference type="Gene3D" id="3.40.50.360">
    <property type="match status" value="1"/>
</dbReference>
<evidence type="ECO:0000313" key="3">
    <source>
        <dbReference type="EMBL" id="UYP48638.1"/>
    </source>
</evidence>
<organism evidence="3 4">
    <name type="scientific">Candidatus Lokiarchaeum ossiferum</name>
    <dbReference type="NCBI Taxonomy" id="2951803"/>
    <lineage>
        <taxon>Archaea</taxon>
        <taxon>Promethearchaeati</taxon>
        <taxon>Promethearchaeota</taxon>
        <taxon>Promethearchaeia</taxon>
        <taxon>Promethearchaeales</taxon>
        <taxon>Promethearchaeaceae</taxon>
        <taxon>Candidatus Lokiarchaeum</taxon>
    </lineage>
</organism>
<evidence type="ECO:0000313" key="4">
    <source>
        <dbReference type="Proteomes" id="UP001208689"/>
    </source>
</evidence>
<dbReference type="SUPFAM" id="SSF52218">
    <property type="entry name" value="Flavoproteins"/>
    <property type="match status" value="1"/>
</dbReference>
<dbReference type="Proteomes" id="UP001208689">
    <property type="component" value="Chromosome"/>
</dbReference>
<reference evidence="3" key="1">
    <citation type="submission" date="2022-09" db="EMBL/GenBank/DDBJ databases">
        <title>Actin cytoskeleton and complex cell architecture in an #Asgard archaeon.</title>
        <authorList>
            <person name="Ponce Toledo R.I."/>
            <person name="Schleper C."/>
            <person name="Rodrigues Oliveira T."/>
            <person name="Wollweber F."/>
            <person name="Xu J."/>
            <person name="Rittmann S."/>
            <person name="Klingl A."/>
            <person name="Pilhofer M."/>
        </authorList>
    </citation>
    <scope>NUCLEOTIDE SEQUENCE</scope>
    <source>
        <strain evidence="3">B-35</strain>
    </source>
</reference>
<name>A0ABY6HYM6_9ARCH</name>
<evidence type="ECO:0000259" key="2">
    <source>
        <dbReference type="Pfam" id="PF12641"/>
    </source>
</evidence>
<dbReference type="PANTHER" id="PTHR38030:SF2">
    <property type="entry name" value="PROTOPORPHYRINOGEN IX DEHYDROGENASE [QUINONE]"/>
    <property type="match status" value="1"/>
</dbReference>
<gene>
    <name evidence="3" type="ORF">NEF87_004923</name>
</gene>
<feature type="compositionally biased region" description="Polar residues" evidence="1">
    <location>
        <begin position="163"/>
        <end position="173"/>
    </location>
</feature>